<dbReference type="Proteomes" id="UP000029781">
    <property type="component" value="Segment"/>
</dbReference>
<name>E3T5E0_CROVB</name>
<dbReference type="EMBL" id="GU244497">
    <property type="protein sequence ID" value="ADO67403.1"/>
    <property type="molecule type" value="Genomic_DNA"/>
</dbReference>
<sequence>MIKIISVEYFKKECNTNNHNEYFPVEILDENKIKIDKKWFNKLTYKTKKRLHAFISKYELDNLKFPHNNYKSLNESQLKLWYNIYHCYLQQYDFTEYADFYNKDYVKIDISKNNLAILHKVCKVVISTNTSTSWINTQFEDLSEEFILQIINGLKKYDNYCFIKTNKTSGKNEISLTPKSTYLDVLNHLTNCKEYYIHFNRALDKYKLGDTENLIISKWRDDFDKYREFRVIILDGKIKGISQQLWYEKIIYSEEEILKISNAIIEFFNQNKFYVPDMTVDINVNIKYHVDLIECNPGGLYSSSGSSLFHWINDYDKLYDNTDITYFIKYN</sequence>
<evidence type="ECO:0000313" key="1">
    <source>
        <dbReference type="EMBL" id="ADO67403.1"/>
    </source>
</evidence>
<gene>
    <name evidence="1" type="ORF">crov369</name>
</gene>
<organismHost>
    <name type="scientific">Cafeteria roenbergensis</name>
    <name type="common">Marine flagellate</name>
    <dbReference type="NCBI Taxonomy" id="33653"/>
</organismHost>
<evidence type="ECO:0008006" key="3">
    <source>
        <dbReference type="Google" id="ProtNLM"/>
    </source>
</evidence>
<evidence type="ECO:0000313" key="2">
    <source>
        <dbReference type="Proteomes" id="UP000029781"/>
    </source>
</evidence>
<reference evidence="1 2" key="1">
    <citation type="journal article" date="2010" name="Proc. Natl. Acad. Sci. U.S.A.">
        <title>Giant virus with a remarkable complement of genes infects marine zooplankton.</title>
        <authorList>
            <person name="Fischer M.G."/>
            <person name="Allen M.J."/>
            <person name="Wilson W.H."/>
            <person name="Suttle C.A."/>
        </authorList>
    </citation>
    <scope>NUCLEOTIDE SEQUENCE [LARGE SCALE GENOMIC DNA]</scope>
    <source>
        <strain evidence="1 2">BV-PW1</strain>
    </source>
</reference>
<organism evidence="1 2">
    <name type="scientific">Cafeteria roenbergensis virus (strain BV-PW1)</name>
    <name type="common">CroV</name>
    <dbReference type="NCBI Taxonomy" id="693272"/>
    <lineage>
        <taxon>Viruses</taxon>
        <taxon>Varidnaviria</taxon>
        <taxon>Bamfordvirae</taxon>
        <taxon>Nucleocytoviricota</taxon>
        <taxon>Megaviricetes</taxon>
        <taxon>Imitervirales</taxon>
        <taxon>Mimiviridae</taxon>
        <taxon>Aliimimivirinae</taxon>
        <taxon>Rheavirus</taxon>
        <taxon>Rheavirus sinusmexicani</taxon>
    </lineage>
</organism>
<dbReference type="KEGG" id="vg:9887772"/>
<dbReference type="RefSeq" id="YP_003970002.1">
    <property type="nucleotide sequence ID" value="NC_014637.1"/>
</dbReference>
<dbReference type="GeneID" id="9887772"/>
<dbReference type="OrthoDB" id="41000at10239"/>
<accession>E3T5E0</accession>
<proteinExistence type="predicted"/>
<protein>
    <recommendedName>
        <fullName evidence="3">Cell division cycle 123 protein</fullName>
    </recommendedName>
</protein>
<keyword evidence="2" id="KW-1185">Reference proteome</keyword>